<reference evidence="6 7" key="1">
    <citation type="submission" date="2023-07" db="EMBL/GenBank/DDBJ databases">
        <title>Genomic Encyclopedia of Type Strains, Phase IV (KMG-IV): sequencing the most valuable type-strain genomes for metagenomic binning, comparative biology and taxonomic classification.</title>
        <authorList>
            <person name="Goeker M."/>
        </authorList>
    </citation>
    <scope>NUCLEOTIDE SEQUENCE [LARGE SCALE GENOMIC DNA]</scope>
    <source>
        <strain evidence="6 7">DSM 5896</strain>
    </source>
</reference>
<proteinExistence type="inferred from homology"/>
<dbReference type="PANTHER" id="PTHR30371">
    <property type="entry name" value="SEC-INDEPENDENT PROTEIN TRANSLOCASE PROTEIN TATC"/>
    <property type="match status" value="1"/>
</dbReference>
<gene>
    <name evidence="5" type="primary">tatC</name>
    <name evidence="6" type="ORF">J3R73_002798</name>
</gene>
<dbReference type="PROSITE" id="PS01218">
    <property type="entry name" value="TATC"/>
    <property type="match status" value="1"/>
</dbReference>
<dbReference type="HAMAP" id="MF_00902">
    <property type="entry name" value="TatC"/>
    <property type="match status" value="1"/>
</dbReference>
<keyword evidence="5" id="KW-0653">Protein transport</keyword>
<dbReference type="Proteomes" id="UP001237448">
    <property type="component" value="Unassembled WGS sequence"/>
</dbReference>
<dbReference type="EMBL" id="JAUSVK010000001">
    <property type="protein sequence ID" value="MDQ0393006.1"/>
    <property type="molecule type" value="Genomic_DNA"/>
</dbReference>
<dbReference type="InterPro" id="IPR002033">
    <property type="entry name" value="TatC"/>
</dbReference>
<evidence type="ECO:0000313" key="7">
    <source>
        <dbReference type="Proteomes" id="UP001237448"/>
    </source>
</evidence>
<evidence type="ECO:0000256" key="5">
    <source>
        <dbReference type="HAMAP-Rule" id="MF_00902"/>
    </source>
</evidence>
<keyword evidence="4 5" id="KW-0472">Membrane</keyword>
<keyword evidence="5" id="KW-0813">Transport</keyword>
<evidence type="ECO:0000256" key="3">
    <source>
        <dbReference type="ARBA" id="ARBA00022989"/>
    </source>
</evidence>
<comment type="caution">
    <text evidence="5">Lacks conserved residue(s) required for the propagation of feature annotation.</text>
</comment>
<accession>A0ABU0FEQ0</accession>
<dbReference type="NCBIfam" id="TIGR00945">
    <property type="entry name" value="tatC"/>
    <property type="match status" value="1"/>
</dbReference>
<keyword evidence="5" id="KW-0811">Translocation</keyword>
<evidence type="ECO:0000256" key="1">
    <source>
        <dbReference type="ARBA" id="ARBA00004141"/>
    </source>
</evidence>
<feature type="transmembrane region" description="Helical" evidence="5">
    <location>
        <begin position="168"/>
        <end position="193"/>
    </location>
</feature>
<comment type="function">
    <text evidence="5">Part of the twin-arginine translocation (Tat) system that transports large folded proteins containing a characteristic twin-arginine motif in their signal peptide across membranes. Together with TatB, TatC is part of a receptor directly interacting with Tat signal peptides.</text>
</comment>
<dbReference type="PRINTS" id="PR01840">
    <property type="entry name" value="TATCFAMILY"/>
</dbReference>
<keyword evidence="5" id="KW-1003">Cell membrane</keyword>
<keyword evidence="2 5" id="KW-0812">Transmembrane</keyword>
<comment type="subunit">
    <text evidence="5">The Tat system comprises two distinct complexes: a TatABC complex, containing multiple copies of TatA, TatB and TatC subunits, and a separate TatA complex, containing only TatA subunits. Substrates initially bind to the TatABC complex, which probably triggers association of the separate TatA complex to form the active translocon.</text>
</comment>
<feature type="transmembrane region" description="Helical" evidence="5">
    <location>
        <begin position="28"/>
        <end position="46"/>
    </location>
</feature>
<comment type="similarity">
    <text evidence="5">Belongs to the TatC family.</text>
</comment>
<evidence type="ECO:0000313" key="6">
    <source>
        <dbReference type="EMBL" id="MDQ0393006.1"/>
    </source>
</evidence>
<sequence>MSQDDIEASKAPLLDHLLELRNRLLKSGIAFIVLFVLCFAVSKHIYNGLLWPYQWAASSFPDADVKLIYNAPLDFLFTQIRVALFASAFIGFPFFAIQIYRFVAPGLYKHERDAFLPYLVATPIFFFLGGLLVFFLAMPMVMHFALAMQQSGGQGEASIQLLATVDAYLSLVMNLVFAFGIVFQLPVVLTLLGRMGIIDSTFLRTRRRYAIVIVFIAAAILAPPDPWSMLALAVPGVLLYELSVFSVRWVEKKRAEAQGDGNP</sequence>
<protein>
    <recommendedName>
        <fullName evidence="5">Sec-independent protein translocase protein TatC</fullName>
    </recommendedName>
</protein>
<keyword evidence="7" id="KW-1185">Reference proteome</keyword>
<feature type="transmembrane region" description="Helical" evidence="5">
    <location>
        <begin position="205"/>
        <end position="223"/>
    </location>
</feature>
<keyword evidence="3 5" id="KW-1133">Transmembrane helix</keyword>
<comment type="caution">
    <text evidence="6">The sequence shown here is derived from an EMBL/GenBank/DDBJ whole genome shotgun (WGS) entry which is preliminary data.</text>
</comment>
<evidence type="ECO:0000256" key="4">
    <source>
        <dbReference type="ARBA" id="ARBA00023136"/>
    </source>
</evidence>
<dbReference type="InterPro" id="IPR019820">
    <property type="entry name" value="Sec-indep_translocase_CS"/>
</dbReference>
<dbReference type="PANTHER" id="PTHR30371:SF0">
    <property type="entry name" value="SEC-INDEPENDENT PROTEIN TRANSLOCASE PROTEIN TATC, CHLOROPLASTIC-RELATED"/>
    <property type="match status" value="1"/>
</dbReference>
<feature type="transmembrane region" description="Helical" evidence="5">
    <location>
        <begin position="115"/>
        <end position="148"/>
    </location>
</feature>
<dbReference type="RefSeq" id="WP_307427728.1">
    <property type="nucleotide sequence ID" value="NZ_JAUSVK010000001.1"/>
</dbReference>
<organism evidence="6 7">
    <name type="scientific">Labrys monachus</name>
    <dbReference type="NCBI Taxonomy" id="217067"/>
    <lineage>
        <taxon>Bacteria</taxon>
        <taxon>Pseudomonadati</taxon>
        <taxon>Pseudomonadota</taxon>
        <taxon>Alphaproteobacteria</taxon>
        <taxon>Hyphomicrobiales</taxon>
        <taxon>Xanthobacteraceae</taxon>
        <taxon>Labrys</taxon>
    </lineage>
</organism>
<evidence type="ECO:0000256" key="2">
    <source>
        <dbReference type="ARBA" id="ARBA00022692"/>
    </source>
</evidence>
<name>A0ABU0FEQ0_9HYPH</name>
<comment type="subcellular location">
    <subcellularLocation>
        <location evidence="5">Cell membrane</location>
        <topology evidence="5">Multi-pass membrane protein</topology>
    </subcellularLocation>
    <subcellularLocation>
        <location evidence="1">Membrane</location>
        <topology evidence="1">Multi-pass membrane protein</topology>
    </subcellularLocation>
</comment>
<dbReference type="Pfam" id="PF00902">
    <property type="entry name" value="TatC"/>
    <property type="match status" value="1"/>
</dbReference>
<feature type="transmembrane region" description="Helical" evidence="5">
    <location>
        <begin position="82"/>
        <end position="103"/>
    </location>
</feature>